<comment type="caution">
    <text evidence="3">The sequence shown here is derived from an EMBL/GenBank/DDBJ whole genome shotgun (WGS) entry which is preliminary data.</text>
</comment>
<keyword evidence="4" id="KW-1185">Reference proteome</keyword>
<feature type="region of interest" description="Disordered" evidence="1">
    <location>
        <begin position="227"/>
        <end position="258"/>
    </location>
</feature>
<feature type="compositionally biased region" description="Polar residues" evidence="1">
    <location>
        <begin position="20"/>
        <end position="36"/>
    </location>
</feature>
<feature type="region of interest" description="Disordered" evidence="1">
    <location>
        <begin position="358"/>
        <end position="379"/>
    </location>
</feature>
<gene>
    <name evidence="3" type="ORF">ILUMI_23810</name>
</gene>
<proteinExistence type="predicted"/>
<dbReference type="PANTHER" id="PTHR12247:SF138">
    <property type="entry name" value="POLYHOMEOTIC DISTAL, ISOFORM A-RELATED"/>
    <property type="match status" value="1"/>
</dbReference>
<organism evidence="3 4">
    <name type="scientific">Ignelater luminosus</name>
    <name type="common">Cucubano</name>
    <name type="synonym">Pyrophorus luminosus</name>
    <dbReference type="NCBI Taxonomy" id="2038154"/>
    <lineage>
        <taxon>Eukaryota</taxon>
        <taxon>Metazoa</taxon>
        <taxon>Ecdysozoa</taxon>
        <taxon>Arthropoda</taxon>
        <taxon>Hexapoda</taxon>
        <taxon>Insecta</taxon>
        <taxon>Pterygota</taxon>
        <taxon>Neoptera</taxon>
        <taxon>Endopterygota</taxon>
        <taxon>Coleoptera</taxon>
        <taxon>Polyphaga</taxon>
        <taxon>Elateriformia</taxon>
        <taxon>Elateroidea</taxon>
        <taxon>Elateridae</taxon>
        <taxon>Agrypninae</taxon>
        <taxon>Pyrophorini</taxon>
        <taxon>Ignelater</taxon>
    </lineage>
</organism>
<evidence type="ECO:0000259" key="2">
    <source>
        <dbReference type="PROSITE" id="PS50105"/>
    </source>
</evidence>
<dbReference type="CDD" id="cd09579">
    <property type="entry name" value="SAM_Samd7_11"/>
    <property type="match status" value="1"/>
</dbReference>
<dbReference type="InterPro" id="IPR001660">
    <property type="entry name" value="SAM"/>
</dbReference>
<name>A0A8K0C7E0_IGNLU</name>
<reference evidence="3" key="1">
    <citation type="submission" date="2019-08" db="EMBL/GenBank/DDBJ databases">
        <title>The genome of the North American firefly Photinus pyralis.</title>
        <authorList>
            <consortium name="Photinus pyralis genome working group"/>
            <person name="Fallon T.R."/>
            <person name="Sander Lower S.E."/>
            <person name="Weng J.-K."/>
        </authorList>
    </citation>
    <scope>NUCLEOTIDE SEQUENCE</scope>
    <source>
        <strain evidence="3">TRF0915ILg1</strain>
        <tissue evidence="3">Whole body</tissue>
    </source>
</reference>
<accession>A0A8K0C7E0</accession>
<dbReference type="Pfam" id="PF07647">
    <property type="entry name" value="SAM_2"/>
    <property type="match status" value="1"/>
</dbReference>
<feature type="compositionally biased region" description="Low complexity" evidence="1">
    <location>
        <begin position="87"/>
        <end position="100"/>
    </location>
</feature>
<feature type="compositionally biased region" description="Low complexity" evidence="1">
    <location>
        <begin position="366"/>
        <end position="379"/>
    </location>
</feature>
<dbReference type="Proteomes" id="UP000801492">
    <property type="component" value="Unassembled WGS sequence"/>
</dbReference>
<feature type="region of interest" description="Disordered" evidence="1">
    <location>
        <begin position="1"/>
        <end position="120"/>
    </location>
</feature>
<dbReference type="GO" id="GO:0003682">
    <property type="term" value="F:chromatin binding"/>
    <property type="evidence" value="ECO:0007669"/>
    <property type="project" value="TreeGrafter"/>
</dbReference>
<dbReference type="Gene3D" id="1.10.150.50">
    <property type="entry name" value="Transcription Factor, Ets-1"/>
    <property type="match status" value="1"/>
</dbReference>
<dbReference type="PROSITE" id="PS50105">
    <property type="entry name" value="SAM_DOMAIN"/>
    <property type="match status" value="1"/>
</dbReference>
<dbReference type="InterPro" id="IPR013761">
    <property type="entry name" value="SAM/pointed_sf"/>
</dbReference>
<sequence length="379" mass="41086">MREMDTESPVVWPAWCYSGDTPSTESLEGSPQTSIKSSRRRRLDRITTSSSNGIVTSAPSLPADYLHHNNNNNHVKNERLSPGTPDTSSRSRSVTPSSASHPDTPPASEQSLLPPTGRNYSDFMRSLAAKYNNTNPNDYFSAARNGFPPPLDPRFKSTPFPSIVSSLPTPSSNKEELTKKPDFSSILNPFASTPMFPPLIDMSTTQTLLAMVRTAKEAELQALLKNAKRQEPSSPLDLSAAAPPMKRPRTKTPLGTFSGGNVILKRAESESPRLHEDVSSWTVDDVCNFVSGIDICAEYARNFREQQIDGSGLPLLTEEHLTSTMNMKLGPALKLRSILAKKLGSCSICLHCTHCHRNSSGSPDPGNTTGNTSDSGGAS</sequence>
<evidence type="ECO:0000313" key="4">
    <source>
        <dbReference type="Proteomes" id="UP000801492"/>
    </source>
</evidence>
<dbReference type="InterPro" id="IPR050548">
    <property type="entry name" value="PcG_chromatin_remod_factors"/>
</dbReference>
<feature type="compositionally biased region" description="Polar residues" evidence="1">
    <location>
        <begin position="46"/>
        <end position="59"/>
    </location>
</feature>
<dbReference type="EMBL" id="VTPC01090621">
    <property type="protein sequence ID" value="KAF2882365.1"/>
    <property type="molecule type" value="Genomic_DNA"/>
</dbReference>
<dbReference type="GO" id="GO:0045892">
    <property type="term" value="P:negative regulation of DNA-templated transcription"/>
    <property type="evidence" value="ECO:0007669"/>
    <property type="project" value="TreeGrafter"/>
</dbReference>
<dbReference type="PANTHER" id="PTHR12247">
    <property type="entry name" value="POLYCOMB GROUP PROTEIN"/>
    <property type="match status" value="1"/>
</dbReference>
<dbReference type="SUPFAM" id="SSF47769">
    <property type="entry name" value="SAM/Pointed domain"/>
    <property type="match status" value="1"/>
</dbReference>
<dbReference type="GO" id="GO:0035102">
    <property type="term" value="C:PRC1 complex"/>
    <property type="evidence" value="ECO:0007669"/>
    <property type="project" value="TreeGrafter"/>
</dbReference>
<dbReference type="OrthoDB" id="6433810at2759"/>
<evidence type="ECO:0000256" key="1">
    <source>
        <dbReference type="SAM" id="MobiDB-lite"/>
    </source>
</evidence>
<dbReference type="AlphaFoldDB" id="A0A8K0C7E0"/>
<protein>
    <recommendedName>
        <fullName evidence="2">SAM domain-containing protein</fullName>
    </recommendedName>
</protein>
<feature type="domain" description="SAM" evidence="2">
    <location>
        <begin position="281"/>
        <end position="330"/>
    </location>
</feature>
<dbReference type="SMART" id="SM00454">
    <property type="entry name" value="SAM"/>
    <property type="match status" value="1"/>
</dbReference>
<dbReference type="GO" id="GO:0042393">
    <property type="term" value="F:histone binding"/>
    <property type="evidence" value="ECO:0007669"/>
    <property type="project" value="TreeGrafter"/>
</dbReference>
<evidence type="ECO:0000313" key="3">
    <source>
        <dbReference type="EMBL" id="KAF2882365.1"/>
    </source>
</evidence>